<gene>
    <name evidence="2" type="ordered locus">Ctha_1328</name>
</gene>
<evidence type="ECO:0000313" key="2">
    <source>
        <dbReference type="EMBL" id="ACF13791.1"/>
    </source>
</evidence>
<dbReference type="Proteomes" id="UP000001208">
    <property type="component" value="Chromosome"/>
</dbReference>
<dbReference type="GO" id="GO:0051536">
    <property type="term" value="F:iron-sulfur cluster binding"/>
    <property type="evidence" value="ECO:0007669"/>
    <property type="project" value="InterPro"/>
</dbReference>
<dbReference type="InterPro" id="IPR001075">
    <property type="entry name" value="NIF_FeS_clus_asmbl_NifU_C"/>
</dbReference>
<keyword evidence="3" id="KW-1185">Reference proteome</keyword>
<feature type="domain" description="NIF system FeS cluster assembly NifU C-terminal" evidence="1">
    <location>
        <begin position="26"/>
        <end position="92"/>
    </location>
</feature>
<dbReference type="PANTHER" id="PTHR11178">
    <property type="entry name" value="IRON-SULFUR CLUSTER SCAFFOLD PROTEIN NFU-RELATED"/>
    <property type="match status" value="1"/>
</dbReference>
<dbReference type="STRING" id="517418.Ctha_1328"/>
<dbReference type="eggNOG" id="COG0694">
    <property type="taxonomic scope" value="Bacteria"/>
</dbReference>
<sequence>MSAKNEGNPVQDKQYLPGNDPIYARVTEALNSIRPYLQADGGDCELVGITDEQVVDLRLVGACGSCPMSAMTLRAGVEQAIKRAVPEIVRVEAAP</sequence>
<dbReference type="AlphaFoldDB" id="B3QZ98"/>
<organism evidence="2 3">
    <name type="scientific">Chloroherpeton thalassium (strain ATCC 35110 / GB-78)</name>
    <dbReference type="NCBI Taxonomy" id="517418"/>
    <lineage>
        <taxon>Bacteria</taxon>
        <taxon>Pseudomonadati</taxon>
        <taxon>Chlorobiota</taxon>
        <taxon>Chlorobiia</taxon>
        <taxon>Chlorobiales</taxon>
        <taxon>Chloroherpetonaceae</taxon>
        <taxon>Chloroherpeton</taxon>
    </lineage>
</organism>
<dbReference type="OrthoDB" id="9796965at2"/>
<dbReference type="PANTHER" id="PTHR11178:SF51">
    <property type="entry name" value="FE_S BIOGENESIS PROTEIN NFUA"/>
    <property type="match status" value="1"/>
</dbReference>
<dbReference type="Gene3D" id="3.30.300.130">
    <property type="entry name" value="Fe-S cluster assembly (FSCA)"/>
    <property type="match status" value="1"/>
</dbReference>
<dbReference type="HOGENOM" id="CLU_060555_4_2_10"/>
<dbReference type="Pfam" id="PF01106">
    <property type="entry name" value="NifU"/>
    <property type="match status" value="1"/>
</dbReference>
<protein>
    <submittedName>
        <fullName evidence="2">Nitrogen-fixing NifU domain protein</fullName>
    </submittedName>
</protein>
<reference evidence="2 3" key="1">
    <citation type="submission" date="2008-06" db="EMBL/GenBank/DDBJ databases">
        <title>Complete sequence of Chloroherpeton thalassium ATCC 35110.</title>
        <authorList>
            <consortium name="US DOE Joint Genome Institute"/>
            <person name="Lucas S."/>
            <person name="Copeland A."/>
            <person name="Lapidus A."/>
            <person name="Glavina del Rio T."/>
            <person name="Dalin E."/>
            <person name="Tice H."/>
            <person name="Bruce D."/>
            <person name="Goodwin L."/>
            <person name="Pitluck S."/>
            <person name="Schmutz J."/>
            <person name="Larimer F."/>
            <person name="Land M."/>
            <person name="Hauser L."/>
            <person name="Kyrpides N."/>
            <person name="Mikhailova N."/>
            <person name="Liu Z."/>
            <person name="Li T."/>
            <person name="Zhao F."/>
            <person name="Overmann J."/>
            <person name="Bryant D.A."/>
            <person name="Richardson P."/>
        </authorList>
    </citation>
    <scope>NUCLEOTIDE SEQUENCE [LARGE SCALE GENOMIC DNA]</scope>
    <source>
        <strain evidence="3">ATCC 35110 / GB-78</strain>
    </source>
</reference>
<dbReference type="GO" id="GO:0005506">
    <property type="term" value="F:iron ion binding"/>
    <property type="evidence" value="ECO:0007669"/>
    <property type="project" value="InterPro"/>
</dbReference>
<dbReference type="RefSeq" id="WP_012499875.1">
    <property type="nucleotide sequence ID" value="NC_011026.1"/>
</dbReference>
<dbReference type="InterPro" id="IPR034904">
    <property type="entry name" value="FSCA_dom_sf"/>
</dbReference>
<name>B3QZ98_CHLT3</name>
<dbReference type="GO" id="GO:0016226">
    <property type="term" value="P:iron-sulfur cluster assembly"/>
    <property type="evidence" value="ECO:0007669"/>
    <property type="project" value="InterPro"/>
</dbReference>
<proteinExistence type="predicted"/>
<dbReference type="EMBL" id="CP001100">
    <property type="protein sequence ID" value="ACF13791.1"/>
    <property type="molecule type" value="Genomic_DNA"/>
</dbReference>
<evidence type="ECO:0000313" key="3">
    <source>
        <dbReference type="Proteomes" id="UP000001208"/>
    </source>
</evidence>
<dbReference type="KEGG" id="cts:Ctha_1328"/>
<accession>B3QZ98</accession>
<dbReference type="SUPFAM" id="SSF117916">
    <property type="entry name" value="Fe-S cluster assembly (FSCA) domain-like"/>
    <property type="match status" value="1"/>
</dbReference>
<evidence type="ECO:0000259" key="1">
    <source>
        <dbReference type="Pfam" id="PF01106"/>
    </source>
</evidence>